<reference evidence="1" key="1">
    <citation type="submission" date="2023-03" db="UniProtKB">
        <authorList>
            <consortium name="EnsemblPlants"/>
        </authorList>
    </citation>
    <scope>IDENTIFICATION</scope>
</reference>
<dbReference type="AlphaFoldDB" id="A0A9I9ELZ8"/>
<proteinExistence type="predicted"/>
<evidence type="ECO:0000313" key="1">
    <source>
        <dbReference type="EnsemblPlants" id="MELO3C035698.2.1"/>
    </source>
</evidence>
<organism evidence="1">
    <name type="scientific">Cucumis melo</name>
    <name type="common">Muskmelon</name>
    <dbReference type="NCBI Taxonomy" id="3656"/>
    <lineage>
        <taxon>Eukaryota</taxon>
        <taxon>Viridiplantae</taxon>
        <taxon>Streptophyta</taxon>
        <taxon>Embryophyta</taxon>
        <taxon>Tracheophyta</taxon>
        <taxon>Spermatophyta</taxon>
        <taxon>Magnoliopsida</taxon>
        <taxon>eudicotyledons</taxon>
        <taxon>Gunneridae</taxon>
        <taxon>Pentapetalae</taxon>
        <taxon>rosids</taxon>
        <taxon>fabids</taxon>
        <taxon>Cucurbitales</taxon>
        <taxon>Cucurbitaceae</taxon>
        <taxon>Benincaseae</taxon>
        <taxon>Cucumis</taxon>
    </lineage>
</organism>
<accession>A0A9I9ELZ8</accession>
<sequence length="87" mass="9905">MPTCEFLSLIISFRSVFVFPPIPLSLQFDCSSFFFSLYSSIVDLSSFCVISFAVSFLRLKNPSPFPSSCPFIDIQEYLSYVFILCTL</sequence>
<dbReference type="Gramene" id="MELO3C035698.2.1">
    <property type="protein sequence ID" value="MELO3C035698.2.1"/>
    <property type="gene ID" value="MELO3C035698.2"/>
</dbReference>
<dbReference type="EnsemblPlants" id="MELO3C035698.2.1">
    <property type="protein sequence ID" value="MELO3C035698.2.1"/>
    <property type="gene ID" value="MELO3C035698.2"/>
</dbReference>
<name>A0A9I9ELZ8_CUCME</name>
<protein>
    <submittedName>
        <fullName evidence="1">Uncharacterized protein</fullName>
    </submittedName>
</protein>